<sequence>MTKKKVFISFDYDNDRHYRYLLKALIDNPRSDIDFEDLTPEEIQSYDIGRIKAVLTTRIRNSTHTLVIIGKHANSYHPDWTEIGTRNWQWWEIEKSAEEGNKFIAVKIDPSYDAPEPLYRKGATWAHSFKVDSIFKAINEA</sequence>
<gene>
    <name evidence="2" type="ORF">G5B42_11525</name>
</gene>
<evidence type="ECO:0000259" key="1">
    <source>
        <dbReference type="Pfam" id="PF08937"/>
    </source>
</evidence>
<dbReference type="EMBL" id="JAAKDE010000071">
    <property type="protein sequence ID" value="MBA2134156.1"/>
    <property type="molecule type" value="Genomic_DNA"/>
</dbReference>
<comment type="caution">
    <text evidence="2">The sequence shown here is derived from an EMBL/GenBank/DDBJ whole genome shotgun (WGS) entry which is preliminary data.</text>
</comment>
<protein>
    <submittedName>
        <fullName evidence="2">TIR domain-containing protein</fullName>
    </submittedName>
</protein>
<name>A0A8J6I2E4_9FIRM</name>
<dbReference type="InterPro" id="IPR015032">
    <property type="entry name" value="ThsB__TIR-like_domain"/>
</dbReference>
<proteinExistence type="predicted"/>
<evidence type="ECO:0000313" key="3">
    <source>
        <dbReference type="Proteomes" id="UP000657177"/>
    </source>
</evidence>
<dbReference type="RefSeq" id="WP_181340617.1">
    <property type="nucleotide sequence ID" value="NZ_JAAKDE010000071.1"/>
</dbReference>
<keyword evidence="3" id="KW-1185">Reference proteome</keyword>
<evidence type="ECO:0000313" key="2">
    <source>
        <dbReference type="EMBL" id="MBA2134156.1"/>
    </source>
</evidence>
<accession>A0A8J6I2E4</accession>
<dbReference type="AlphaFoldDB" id="A0A8J6I2E4"/>
<dbReference type="Pfam" id="PF08937">
    <property type="entry name" value="ThsB_TIR"/>
    <property type="match status" value="1"/>
</dbReference>
<dbReference type="Gene3D" id="3.40.50.11200">
    <property type="match status" value="1"/>
</dbReference>
<dbReference type="Proteomes" id="UP000657177">
    <property type="component" value="Unassembled WGS sequence"/>
</dbReference>
<organism evidence="2 3">
    <name type="scientific">Capillibacterium thermochitinicola</name>
    <dbReference type="NCBI Taxonomy" id="2699427"/>
    <lineage>
        <taxon>Bacteria</taxon>
        <taxon>Bacillati</taxon>
        <taxon>Bacillota</taxon>
        <taxon>Capillibacterium</taxon>
    </lineage>
</organism>
<feature type="domain" description="Thoeris protein ThsB TIR-like" evidence="1">
    <location>
        <begin position="7"/>
        <end position="109"/>
    </location>
</feature>
<reference evidence="2" key="1">
    <citation type="submission" date="2020-06" db="EMBL/GenBank/DDBJ databases">
        <title>Novel chitinolytic bacterium.</title>
        <authorList>
            <person name="Ungkulpasvich U."/>
            <person name="Kosugi A."/>
            <person name="Uke A."/>
        </authorList>
    </citation>
    <scope>NUCLEOTIDE SEQUENCE</scope>
    <source>
        <strain evidence="2">UUS1-1</strain>
    </source>
</reference>